<evidence type="ECO:0000256" key="1">
    <source>
        <dbReference type="ARBA" id="ARBA00007118"/>
    </source>
</evidence>
<reference evidence="4 5" key="1">
    <citation type="journal article" date="2014" name="Proc. Natl. Acad. Sci. U.S.A.">
        <title>Functional type 2 photosynthetic reaction centers found in the rare bacterial phylum Gemmatimonadetes.</title>
        <authorList>
            <person name="Zeng Y."/>
            <person name="Feng F."/>
            <person name="Medova H."/>
            <person name="Dean J."/>
            <person name="Koblizek M."/>
        </authorList>
    </citation>
    <scope>NUCLEOTIDE SEQUENCE [LARGE SCALE GENOMIC DNA]</scope>
    <source>
        <strain evidence="4 5">AP64</strain>
    </source>
</reference>
<dbReference type="RefSeq" id="WP_053333964.1">
    <property type="nucleotide sequence ID" value="NZ_CP011454.1"/>
</dbReference>
<dbReference type="EMBL" id="CP011454">
    <property type="protein sequence ID" value="AMW03953.1"/>
    <property type="molecule type" value="Genomic_DNA"/>
</dbReference>
<dbReference type="KEGG" id="gph:GEMMAAP_02100"/>
<evidence type="ECO:0000259" key="3">
    <source>
        <dbReference type="Pfam" id="PF00881"/>
    </source>
</evidence>
<comment type="similarity">
    <text evidence="1">Belongs to the nitroreductase family.</text>
</comment>
<accession>A0A143BH82</accession>
<dbReference type="Pfam" id="PF00881">
    <property type="entry name" value="Nitroreductase"/>
    <property type="match status" value="1"/>
</dbReference>
<dbReference type="eggNOG" id="COG0778">
    <property type="taxonomic scope" value="Bacteria"/>
</dbReference>
<dbReference type="CDD" id="cd03370">
    <property type="entry name" value="nitroreductase"/>
    <property type="match status" value="1"/>
</dbReference>
<name>A0A143BH82_9BACT</name>
<evidence type="ECO:0000313" key="4">
    <source>
        <dbReference type="EMBL" id="AMW03953.1"/>
    </source>
</evidence>
<dbReference type="PANTHER" id="PTHR43673:SF10">
    <property type="entry name" value="NADH DEHYDROGENASE_NAD(P)H NITROREDUCTASE XCC3605-RELATED"/>
    <property type="match status" value="1"/>
</dbReference>
<evidence type="ECO:0000256" key="2">
    <source>
        <dbReference type="ARBA" id="ARBA00023002"/>
    </source>
</evidence>
<evidence type="ECO:0000313" key="5">
    <source>
        <dbReference type="Proteomes" id="UP000076404"/>
    </source>
</evidence>
<dbReference type="OrthoDB" id="9782629at2"/>
<keyword evidence="5" id="KW-1185">Reference proteome</keyword>
<dbReference type="SUPFAM" id="SSF55469">
    <property type="entry name" value="FMN-dependent nitroreductase-like"/>
    <property type="match status" value="1"/>
</dbReference>
<organism evidence="4 5">
    <name type="scientific">Gemmatimonas phototrophica</name>
    <dbReference type="NCBI Taxonomy" id="1379270"/>
    <lineage>
        <taxon>Bacteria</taxon>
        <taxon>Pseudomonadati</taxon>
        <taxon>Gemmatimonadota</taxon>
        <taxon>Gemmatimonadia</taxon>
        <taxon>Gemmatimonadales</taxon>
        <taxon>Gemmatimonadaceae</taxon>
        <taxon>Gemmatimonas</taxon>
    </lineage>
</organism>
<keyword evidence="2" id="KW-0560">Oxidoreductase</keyword>
<protein>
    <submittedName>
        <fullName evidence="4">NADH dehydrogenase</fullName>
    </submittedName>
</protein>
<sequence length="220" mass="23746">MITNDIAALALLTGEHGVSTPRLSAADAALARHSVRSYRDVAVTEEEIHTLLELTGRAPSAFNLQPWRFVVVRDQNTKDQLRAAAYGQKQVGDAPVVVAMYADMEDTMAHLDEVVHPDLPADKKAGTIAMLKNTFGPMTPEARGVWANAQSNIALGYLLLIAKSEGFDTSPMLGFQADQVKEILGIPATATITALVALGRGADDGFRSHRHSVERIATFR</sequence>
<gene>
    <name evidence="4" type="ORF">GEMMAAP_02100</name>
</gene>
<dbReference type="PANTHER" id="PTHR43673">
    <property type="entry name" value="NAD(P)H NITROREDUCTASE YDGI-RELATED"/>
    <property type="match status" value="1"/>
</dbReference>
<dbReference type="Proteomes" id="UP000076404">
    <property type="component" value="Chromosome"/>
</dbReference>
<reference evidence="4 5" key="2">
    <citation type="journal article" date="2016" name="Environ. Microbiol. Rep.">
        <title>Metagenomic evidence for the presence of phototrophic Gemmatimonadetes bacteria in diverse environments.</title>
        <authorList>
            <person name="Zeng Y."/>
            <person name="Baumbach J."/>
            <person name="Barbosa E.G."/>
            <person name="Azevedo V."/>
            <person name="Zhang C."/>
            <person name="Koblizek M."/>
        </authorList>
    </citation>
    <scope>NUCLEOTIDE SEQUENCE [LARGE SCALE GENOMIC DNA]</scope>
    <source>
        <strain evidence="4 5">AP64</strain>
    </source>
</reference>
<dbReference type="Gene3D" id="3.40.109.10">
    <property type="entry name" value="NADH Oxidase"/>
    <property type="match status" value="1"/>
</dbReference>
<dbReference type="STRING" id="1379270.GEMMAAP_02100"/>
<proteinExistence type="inferred from homology"/>
<dbReference type="AlphaFoldDB" id="A0A143BH82"/>
<dbReference type="InterPro" id="IPR029479">
    <property type="entry name" value="Nitroreductase"/>
</dbReference>
<feature type="domain" description="Nitroreductase" evidence="3">
    <location>
        <begin position="31"/>
        <end position="200"/>
    </location>
</feature>
<dbReference type="GO" id="GO:0016491">
    <property type="term" value="F:oxidoreductase activity"/>
    <property type="evidence" value="ECO:0007669"/>
    <property type="project" value="UniProtKB-KW"/>
</dbReference>
<dbReference type="InterPro" id="IPR000415">
    <property type="entry name" value="Nitroreductase-like"/>
</dbReference>